<keyword evidence="8" id="KW-1185">Reference proteome</keyword>
<proteinExistence type="predicted"/>
<dbReference type="InterPro" id="IPR017039">
    <property type="entry name" value="Virul_fac_BrkB"/>
</dbReference>
<evidence type="ECO:0000256" key="6">
    <source>
        <dbReference type="SAM" id="Phobius"/>
    </source>
</evidence>
<dbReference type="GO" id="GO:0005886">
    <property type="term" value="C:plasma membrane"/>
    <property type="evidence" value="ECO:0007669"/>
    <property type="project" value="UniProtKB-SubCell"/>
</dbReference>
<feature type="transmembrane region" description="Helical" evidence="6">
    <location>
        <begin position="173"/>
        <end position="192"/>
    </location>
</feature>
<dbReference type="Pfam" id="PF03631">
    <property type="entry name" value="Virul_fac_BrkB"/>
    <property type="match status" value="1"/>
</dbReference>
<feature type="transmembrane region" description="Helical" evidence="6">
    <location>
        <begin position="26"/>
        <end position="48"/>
    </location>
</feature>
<keyword evidence="5 6" id="KW-0472">Membrane</keyword>
<dbReference type="PANTHER" id="PTHR30213:SF0">
    <property type="entry name" value="UPF0761 MEMBRANE PROTEIN YIHY"/>
    <property type="match status" value="1"/>
</dbReference>
<evidence type="ECO:0000256" key="3">
    <source>
        <dbReference type="ARBA" id="ARBA00022692"/>
    </source>
</evidence>
<dbReference type="AlphaFoldDB" id="A0A1X9MJS2"/>
<dbReference type="STRING" id="199441.BkAM31D_19740"/>
<gene>
    <name evidence="7" type="ORF">BkAM31D_19740</name>
</gene>
<protein>
    <submittedName>
        <fullName evidence="7">Uncharacterized protein</fullName>
    </submittedName>
</protein>
<dbReference type="KEGG" id="bkw:BkAM31D_19740"/>
<evidence type="ECO:0000256" key="2">
    <source>
        <dbReference type="ARBA" id="ARBA00022475"/>
    </source>
</evidence>
<evidence type="ECO:0000313" key="8">
    <source>
        <dbReference type="Proteomes" id="UP000193006"/>
    </source>
</evidence>
<dbReference type="PIRSF" id="PIRSF035875">
    <property type="entry name" value="RNase_BN"/>
    <property type="match status" value="1"/>
</dbReference>
<keyword evidence="2" id="KW-1003">Cell membrane</keyword>
<dbReference type="Proteomes" id="UP000193006">
    <property type="component" value="Chromosome"/>
</dbReference>
<feature type="transmembrane region" description="Helical" evidence="6">
    <location>
        <begin position="129"/>
        <end position="153"/>
    </location>
</feature>
<organism evidence="7 8">
    <name type="scientific">Halalkalibacter krulwichiae</name>
    <dbReference type="NCBI Taxonomy" id="199441"/>
    <lineage>
        <taxon>Bacteria</taxon>
        <taxon>Bacillati</taxon>
        <taxon>Bacillota</taxon>
        <taxon>Bacilli</taxon>
        <taxon>Bacillales</taxon>
        <taxon>Bacillaceae</taxon>
        <taxon>Halalkalibacter</taxon>
    </lineage>
</organism>
<evidence type="ECO:0000256" key="1">
    <source>
        <dbReference type="ARBA" id="ARBA00004651"/>
    </source>
</evidence>
<dbReference type="NCBIfam" id="TIGR00765">
    <property type="entry name" value="yihY_not_rbn"/>
    <property type="match status" value="1"/>
</dbReference>
<evidence type="ECO:0000313" key="7">
    <source>
        <dbReference type="EMBL" id="ARK31891.1"/>
    </source>
</evidence>
<feature type="transmembrane region" description="Helical" evidence="6">
    <location>
        <begin position="204"/>
        <end position="225"/>
    </location>
</feature>
<keyword evidence="4 6" id="KW-1133">Transmembrane helix</keyword>
<sequence length="279" mass="31449">MNNYSFMKILFTKLKTDPVLDWAATLAYYFMLSIFPLLIFILALVPYFRFDLDTVYSFIHDYVPEGLANVLGTTVLEVISEPQGGLVSFGVIATLWSASNGMNALIRAVNRSYNTEETRNFIKLRFMSILLTISMIIVIVVTLLLPVFGHVIIELFETYFFLPHETANILNTLRWIIGIGLMTFVLMVLYKIAPNVKLSFKQVILGAIVATVGWQIISVIFSTYVSNFSNYTATYGSLGGVIILMLWFFLTGLILVIGGKSTLPCINTSKRKRFSLRNV</sequence>
<reference evidence="7 8" key="1">
    <citation type="submission" date="2017-04" db="EMBL/GenBank/DDBJ databases">
        <title>Bacillus krulwichiae AM31D Genome sequencing and assembly.</title>
        <authorList>
            <person name="Krulwich T.A."/>
            <person name="Anastor L."/>
            <person name="Ehrlich R."/>
            <person name="Ehrlich G.D."/>
            <person name="Janto B."/>
        </authorList>
    </citation>
    <scope>NUCLEOTIDE SEQUENCE [LARGE SCALE GENOMIC DNA]</scope>
    <source>
        <strain evidence="7 8">AM31D</strain>
    </source>
</reference>
<accession>A0A1X9MJS2</accession>
<dbReference type="RefSeq" id="WP_085449820.1">
    <property type="nucleotide sequence ID" value="NZ_CP020814.1"/>
</dbReference>
<name>A0A1X9MJS2_9BACI</name>
<evidence type="ECO:0000256" key="5">
    <source>
        <dbReference type="ARBA" id="ARBA00023136"/>
    </source>
</evidence>
<dbReference type="PANTHER" id="PTHR30213">
    <property type="entry name" value="INNER MEMBRANE PROTEIN YHJD"/>
    <property type="match status" value="1"/>
</dbReference>
<comment type="subcellular location">
    <subcellularLocation>
        <location evidence="1">Cell membrane</location>
        <topology evidence="1">Multi-pass membrane protein</topology>
    </subcellularLocation>
</comment>
<feature type="transmembrane region" description="Helical" evidence="6">
    <location>
        <begin position="237"/>
        <end position="263"/>
    </location>
</feature>
<keyword evidence="3 6" id="KW-0812">Transmembrane</keyword>
<dbReference type="EMBL" id="CP020814">
    <property type="protein sequence ID" value="ARK31891.1"/>
    <property type="molecule type" value="Genomic_DNA"/>
</dbReference>
<evidence type="ECO:0000256" key="4">
    <source>
        <dbReference type="ARBA" id="ARBA00022989"/>
    </source>
</evidence>